<proteinExistence type="predicted"/>
<accession>A0ACD1G124</accession>
<name>A0ACD1G124_9EURO</name>
<dbReference type="Proteomes" id="UP000249057">
    <property type="component" value="Unassembled WGS sequence"/>
</dbReference>
<reference evidence="1" key="1">
    <citation type="submission" date="2018-02" db="EMBL/GenBank/DDBJ databases">
        <title>The genomes of Aspergillus section Nigri reveals drivers in fungal speciation.</title>
        <authorList>
            <consortium name="DOE Joint Genome Institute"/>
            <person name="Vesth T.C."/>
            <person name="Nybo J."/>
            <person name="Theobald S."/>
            <person name="Brandl J."/>
            <person name="Frisvad J.C."/>
            <person name="Nielsen K.F."/>
            <person name="Lyhne E.K."/>
            <person name="Kogle M.E."/>
            <person name="Kuo A."/>
            <person name="Riley R."/>
            <person name="Clum A."/>
            <person name="Nolan M."/>
            <person name="Lipzen A."/>
            <person name="Salamov A."/>
            <person name="Henrissat B."/>
            <person name="Wiebenga A."/>
            <person name="De vries R.P."/>
            <person name="Grigoriev I.V."/>
            <person name="Mortensen U.H."/>
            <person name="Andersen M.R."/>
            <person name="Baker S.E."/>
        </authorList>
    </citation>
    <scope>NUCLEOTIDE SEQUENCE</scope>
    <source>
        <strain evidence="1">CBS 621.78</strain>
    </source>
</reference>
<organism evidence="1 2">
    <name type="scientific">Aspergillus brunneoviolaceus CBS 621.78</name>
    <dbReference type="NCBI Taxonomy" id="1450534"/>
    <lineage>
        <taxon>Eukaryota</taxon>
        <taxon>Fungi</taxon>
        <taxon>Dikarya</taxon>
        <taxon>Ascomycota</taxon>
        <taxon>Pezizomycotina</taxon>
        <taxon>Eurotiomycetes</taxon>
        <taxon>Eurotiomycetidae</taxon>
        <taxon>Eurotiales</taxon>
        <taxon>Aspergillaceae</taxon>
        <taxon>Aspergillus</taxon>
        <taxon>Aspergillus subgen. Circumdati</taxon>
    </lineage>
</organism>
<sequence length="119" mass="12871">MGERGRNEDSLTYSLHCTLAPFPHGPDGWGNPRGQLPSTFFPGSGSGPNANFFPSPSSFPFLIGVPDYKNACSSPPAGLFVHLLTATLFLLFLLFLRPSHFSSLGVSWFDTCVILLPVL</sequence>
<gene>
    <name evidence="1" type="ORF">BO95DRAFT_224713</name>
</gene>
<keyword evidence="2" id="KW-1185">Reference proteome</keyword>
<dbReference type="EMBL" id="KZ825369">
    <property type="protein sequence ID" value="RAH42856.1"/>
    <property type="molecule type" value="Genomic_DNA"/>
</dbReference>
<evidence type="ECO:0000313" key="2">
    <source>
        <dbReference type="Proteomes" id="UP000249057"/>
    </source>
</evidence>
<evidence type="ECO:0000313" key="1">
    <source>
        <dbReference type="EMBL" id="RAH42856.1"/>
    </source>
</evidence>
<protein>
    <submittedName>
        <fullName evidence="1">Uncharacterized protein</fullName>
    </submittedName>
</protein>